<dbReference type="Proteomes" id="UP000499080">
    <property type="component" value="Unassembled WGS sequence"/>
</dbReference>
<dbReference type="GO" id="GO:0003676">
    <property type="term" value="F:nucleic acid binding"/>
    <property type="evidence" value="ECO:0007669"/>
    <property type="project" value="InterPro"/>
</dbReference>
<dbReference type="AlphaFoldDB" id="A0A4Y2DQ23"/>
<evidence type="ECO:0008006" key="3">
    <source>
        <dbReference type="Google" id="ProtNLM"/>
    </source>
</evidence>
<gene>
    <name evidence="1" type="ORF">AVEN_147407_1</name>
</gene>
<dbReference type="InterPro" id="IPR052709">
    <property type="entry name" value="Transposase-MT_Hybrid"/>
</dbReference>
<dbReference type="PANTHER" id="PTHR46060:SF1">
    <property type="entry name" value="MARINER MOS1 TRANSPOSASE-LIKE PROTEIN"/>
    <property type="match status" value="1"/>
</dbReference>
<dbReference type="Pfam" id="PF01359">
    <property type="entry name" value="Transposase_1"/>
    <property type="match status" value="1"/>
</dbReference>
<evidence type="ECO:0000313" key="1">
    <source>
        <dbReference type="EMBL" id="GBM18279.1"/>
    </source>
</evidence>
<dbReference type="Gene3D" id="3.30.420.10">
    <property type="entry name" value="Ribonuclease H-like superfamily/Ribonuclease H"/>
    <property type="match status" value="1"/>
</dbReference>
<proteinExistence type="predicted"/>
<dbReference type="EMBL" id="BGPR01000401">
    <property type="protein sequence ID" value="GBM18279.1"/>
    <property type="molecule type" value="Genomic_DNA"/>
</dbReference>
<organism evidence="1 2">
    <name type="scientific">Araneus ventricosus</name>
    <name type="common">Orbweaver spider</name>
    <name type="synonym">Epeira ventricosa</name>
    <dbReference type="NCBI Taxonomy" id="182803"/>
    <lineage>
        <taxon>Eukaryota</taxon>
        <taxon>Metazoa</taxon>
        <taxon>Ecdysozoa</taxon>
        <taxon>Arthropoda</taxon>
        <taxon>Chelicerata</taxon>
        <taxon>Arachnida</taxon>
        <taxon>Araneae</taxon>
        <taxon>Araneomorphae</taxon>
        <taxon>Entelegynae</taxon>
        <taxon>Araneoidea</taxon>
        <taxon>Araneidae</taxon>
        <taxon>Araneus</taxon>
    </lineage>
</organism>
<dbReference type="PANTHER" id="PTHR46060">
    <property type="entry name" value="MARINER MOS1 TRANSPOSASE-LIKE PROTEIN"/>
    <property type="match status" value="1"/>
</dbReference>
<comment type="caution">
    <text evidence="1">The sequence shown here is derived from an EMBL/GenBank/DDBJ whole genome shotgun (WGS) entry which is preliminary data.</text>
</comment>
<sequence>MTRTTSELEAPRRISPPHQRENVWLNTYEPRESDVGGFSDYDSVIHYEFIPESQIVNKELYLENLKRLRYAITPKRPEKWATNDWFLLHDNAPPHRALIVKKYLTRRNITTMEHPPYSPDLAPADFYLFPRQKMKLKGHRFVHSDKVIENATKQLKDLSKNGFQ</sequence>
<keyword evidence="2" id="KW-1185">Reference proteome</keyword>
<dbReference type="InterPro" id="IPR001888">
    <property type="entry name" value="Transposase_1"/>
</dbReference>
<evidence type="ECO:0000313" key="2">
    <source>
        <dbReference type="Proteomes" id="UP000499080"/>
    </source>
</evidence>
<reference evidence="1 2" key="1">
    <citation type="journal article" date="2019" name="Sci. Rep.">
        <title>Orb-weaving spider Araneus ventricosus genome elucidates the spidroin gene catalogue.</title>
        <authorList>
            <person name="Kono N."/>
            <person name="Nakamura H."/>
            <person name="Ohtoshi R."/>
            <person name="Moran D.A.P."/>
            <person name="Shinohara A."/>
            <person name="Yoshida Y."/>
            <person name="Fujiwara M."/>
            <person name="Mori M."/>
            <person name="Tomita M."/>
            <person name="Arakawa K."/>
        </authorList>
    </citation>
    <scope>NUCLEOTIDE SEQUENCE [LARGE SCALE GENOMIC DNA]</scope>
</reference>
<dbReference type="InterPro" id="IPR036397">
    <property type="entry name" value="RNaseH_sf"/>
</dbReference>
<name>A0A4Y2DQ23_ARAVE</name>
<accession>A0A4Y2DQ23</accession>
<protein>
    <recommendedName>
        <fullName evidence="3">Mariner Mos1 transposase</fullName>
    </recommendedName>
</protein>